<gene>
    <name evidence="7" type="ORF">KYN89_14495</name>
</gene>
<feature type="signal peptide" evidence="5">
    <location>
        <begin position="1"/>
        <end position="24"/>
    </location>
</feature>
<proteinExistence type="inferred from homology"/>
<protein>
    <submittedName>
        <fullName evidence="7">Outer membrane beta-barrel protein</fullName>
    </submittedName>
</protein>
<dbReference type="PANTHER" id="PTHR34001">
    <property type="entry name" value="BLL7405 PROTEIN"/>
    <property type="match status" value="1"/>
</dbReference>
<dbReference type="EMBL" id="JAHWXP010000004">
    <property type="protein sequence ID" value="MBY8338256.1"/>
    <property type="molecule type" value="Genomic_DNA"/>
</dbReference>
<dbReference type="InterPro" id="IPR027385">
    <property type="entry name" value="Beta-barrel_OMP"/>
</dbReference>
<keyword evidence="3" id="KW-0472">Membrane</keyword>
<evidence type="ECO:0000256" key="4">
    <source>
        <dbReference type="ARBA" id="ARBA00038306"/>
    </source>
</evidence>
<comment type="subcellular location">
    <subcellularLocation>
        <location evidence="1">Membrane</location>
    </subcellularLocation>
</comment>
<evidence type="ECO:0000313" key="7">
    <source>
        <dbReference type="EMBL" id="MBY8338256.1"/>
    </source>
</evidence>
<feature type="chain" id="PRO_5045444629" evidence="5">
    <location>
        <begin position="25"/>
        <end position="222"/>
    </location>
</feature>
<dbReference type="PANTHER" id="PTHR34001:SF3">
    <property type="entry name" value="BLL7405 PROTEIN"/>
    <property type="match status" value="1"/>
</dbReference>
<evidence type="ECO:0000256" key="5">
    <source>
        <dbReference type="SAM" id="SignalP"/>
    </source>
</evidence>
<reference evidence="7 8" key="1">
    <citation type="submission" date="2021-07" db="EMBL/GenBank/DDBJ databases">
        <title>Alteriqipengyuania abyssalis NZ-12B nov, sp.nov isolated from deep sea sponge in pacific ocean.</title>
        <authorList>
            <person name="Tareen S."/>
            <person name="Wink J."/>
        </authorList>
    </citation>
    <scope>NUCLEOTIDE SEQUENCE [LARGE SCALE GENOMIC DNA]</scope>
    <source>
        <strain evidence="7 8">NZ-12B</strain>
    </source>
</reference>
<name>A0ABS7PH29_9SPHN</name>
<sequence length="222" mass="23639">MKIAFAILATGSLAALATPAAAQADPDSPFSGFRIQGTTGYDQITAGSSVDDDGNDNNDQSAEGVIYGATIGYDVDLGNIVLGPEAELTGSTADTDYEAGDFEGFGFGNVSAGRDIYVGARIGVKANPNMMFYAKGGYTNARLNVRSSDGTTEFDTNYDLDGYRVGGGLEYAFGKNLFTNIEYRYSNYSKAEVDFDGTLPDSDRFDVDTDRHQVTVGLGMRF</sequence>
<comment type="similarity">
    <text evidence="4">Belongs to the Omp25/RopB family.</text>
</comment>
<accession>A0ABS7PH29</accession>
<evidence type="ECO:0000256" key="3">
    <source>
        <dbReference type="ARBA" id="ARBA00023136"/>
    </source>
</evidence>
<dbReference type="InterPro" id="IPR011250">
    <property type="entry name" value="OMP/PagP_B-barrel"/>
</dbReference>
<dbReference type="SUPFAM" id="SSF56925">
    <property type="entry name" value="OMPA-like"/>
    <property type="match status" value="1"/>
</dbReference>
<organism evidence="7 8">
    <name type="scientific">Alteriqipengyuania abyssalis</name>
    <dbReference type="NCBI Taxonomy" id="2860200"/>
    <lineage>
        <taxon>Bacteria</taxon>
        <taxon>Pseudomonadati</taxon>
        <taxon>Pseudomonadota</taxon>
        <taxon>Alphaproteobacteria</taxon>
        <taxon>Sphingomonadales</taxon>
        <taxon>Erythrobacteraceae</taxon>
        <taxon>Alteriqipengyuania</taxon>
    </lineage>
</organism>
<dbReference type="Proteomes" id="UP000759298">
    <property type="component" value="Unassembled WGS sequence"/>
</dbReference>
<dbReference type="InterPro" id="IPR051692">
    <property type="entry name" value="OMP-like"/>
</dbReference>
<keyword evidence="8" id="KW-1185">Reference proteome</keyword>
<feature type="domain" description="Outer membrane protein beta-barrel" evidence="6">
    <location>
        <begin position="13"/>
        <end position="222"/>
    </location>
</feature>
<evidence type="ECO:0000259" key="6">
    <source>
        <dbReference type="Pfam" id="PF13505"/>
    </source>
</evidence>
<evidence type="ECO:0000256" key="2">
    <source>
        <dbReference type="ARBA" id="ARBA00022729"/>
    </source>
</evidence>
<evidence type="ECO:0000256" key="1">
    <source>
        <dbReference type="ARBA" id="ARBA00004370"/>
    </source>
</evidence>
<dbReference type="Gene3D" id="2.40.160.20">
    <property type="match status" value="1"/>
</dbReference>
<comment type="caution">
    <text evidence="7">The sequence shown here is derived from an EMBL/GenBank/DDBJ whole genome shotgun (WGS) entry which is preliminary data.</text>
</comment>
<dbReference type="RefSeq" id="WP_222825735.1">
    <property type="nucleotide sequence ID" value="NZ_JAHWXP010000004.1"/>
</dbReference>
<evidence type="ECO:0000313" key="8">
    <source>
        <dbReference type="Proteomes" id="UP000759298"/>
    </source>
</evidence>
<dbReference type="Pfam" id="PF13505">
    <property type="entry name" value="OMP_b-brl"/>
    <property type="match status" value="1"/>
</dbReference>
<keyword evidence="2 5" id="KW-0732">Signal</keyword>